<dbReference type="PRINTS" id="PR00452">
    <property type="entry name" value="SH3DOMAIN"/>
</dbReference>
<dbReference type="PROSITE" id="PS50002">
    <property type="entry name" value="SH3"/>
    <property type="match status" value="1"/>
</dbReference>
<dbReference type="PRINTS" id="PR00499">
    <property type="entry name" value="P67PHOX"/>
</dbReference>
<keyword evidence="6" id="KW-1185">Reference proteome</keyword>
<organism evidence="5 6">
    <name type="scientific">Candidula unifasciata</name>
    <dbReference type="NCBI Taxonomy" id="100452"/>
    <lineage>
        <taxon>Eukaryota</taxon>
        <taxon>Metazoa</taxon>
        <taxon>Spiralia</taxon>
        <taxon>Lophotrochozoa</taxon>
        <taxon>Mollusca</taxon>
        <taxon>Gastropoda</taxon>
        <taxon>Heterobranchia</taxon>
        <taxon>Euthyneura</taxon>
        <taxon>Panpulmonata</taxon>
        <taxon>Eupulmonata</taxon>
        <taxon>Stylommatophora</taxon>
        <taxon>Helicina</taxon>
        <taxon>Helicoidea</taxon>
        <taxon>Geomitridae</taxon>
        <taxon>Candidula</taxon>
    </lineage>
</organism>
<dbReference type="EMBL" id="CAJHNH020001140">
    <property type="protein sequence ID" value="CAG5121688.1"/>
    <property type="molecule type" value="Genomic_DNA"/>
</dbReference>
<evidence type="ECO:0000256" key="3">
    <source>
        <dbReference type="SAM" id="MobiDB-lite"/>
    </source>
</evidence>
<comment type="caution">
    <text evidence="5">The sequence shown here is derived from an EMBL/GenBank/DDBJ whole genome shotgun (WGS) entry which is preliminary data.</text>
</comment>
<protein>
    <recommendedName>
        <fullName evidence="4">SH3 domain-containing protein</fullName>
    </recommendedName>
</protein>
<feature type="compositionally biased region" description="Low complexity" evidence="3">
    <location>
        <begin position="51"/>
        <end position="70"/>
    </location>
</feature>
<dbReference type="InterPro" id="IPR050384">
    <property type="entry name" value="Endophilin_SH3RF"/>
</dbReference>
<feature type="region of interest" description="Disordered" evidence="3">
    <location>
        <begin position="1"/>
        <end position="113"/>
    </location>
</feature>
<evidence type="ECO:0000313" key="6">
    <source>
        <dbReference type="Proteomes" id="UP000678393"/>
    </source>
</evidence>
<keyword evidence="1 2" id="KW-0728">SH3 domain</keyword>
<evidence type="ECO:0000256" key="2">
    <source>
        <dbReference type="PROSITE-ProRule" id="PRU00192"/>
    </source>
</evidence>
<dbReference type="AlphaFoldDB" id="A0A8S3YZX1"/>
<sequence>DYSPELQAISKRGKSTVSSADGGVVITGIKHSREDSVDSYINEPGRGQNRQSQAYQSQTSTSSYGGASSSGLDRGTSEAITNNGDNPFGDTERYDDDEEEEAEEPPNDGWTVRALYDYDRAEEDELEFKAGDVFVQLTTEDEMGWCKGRKDGRVGFYPKNYVARI</sequence>
<feature type="domain" description="SH3" evidence="4">
    <location>
        <begin position="107"/>
        <end position="165"/>
    </location>
</feature>
<gene>
    <name evidence="5" type="ORF">CUNI_LOCUS7246</name>
</gene>
<reference evidence="5" key="1">
    <citation type="submission" date="2021-04" db="EMBL/GenBank/DDBJ databases">
        <authorList>
            <consortium name="Molecular Ecology Group"/>
        </authorList>
    </citation>
    <scope>NUCLEOTIDE SEQUENCE</scope>
</reference>
<accession>A0A8S3YZX1</accession>
<name>A0A8S3YZX1_9EUPU</name>
<evidence type="ECO:0000313" key="5">
    <source>
        <dbReference type="EMBL" id="CAG5121688.1"/>
    </source>
</evidence>
<proteinExistence type="predicted"/>
<feature type="non-terminal residue" evidence="5">
    <location>
        <position position="1"/>
    </location>
</feature>
<evidence type="ECO:0000256" key="1">
    <source>
        <dbReference type="ARBA" id="ARBA00022443"/>
    </source>
</evidence>
<dbReference type="SUPFAM" id="SSF50044">
    <property type="entry name" value="SH3-domain"/>
    <property type="match status" value="1"/>
</dbReference>
<dbReference type="OrthoDB" id="10255128at2759"/>
<feature type="compositionally biased region" description="Acidic residues" evidence="3">
    <location>
        <begin position="93"/>
        <end position="106"/>
    </location>
</feature>
<dbReference type="InterPro" id="IPR036028">
    <property type="entry name" value="SH3-like_dom_sf"/>
</dbReference>
<dbReference type="PANTHER" id="PTHR14167">
    <property type="entry name" value="SH3 DOMAIN-CONTAINING"/>
    <property type="match status" value="1"/>
</dbReference>
<dbReference type="SMART" id="SM00326">
    <property type="entry name" value="SH3"/>
    <property type="match status" value="1"/>
</dbReference>
<dbReference type="Proteomes" id="UP000678393">
    <property type="component" value="Unassembled WGS sequence"/>
</dbReference>
<dbReference type="Pfam" id="PF14604">
    <property type="entry name" value="SH3_9"/>
    <property type="match status" value="1"/>
</dbReference>
<dbReference type="Gene3D" id="2.30.30.40">
    <property type="entry name" value="SH3 Domains"/>
    <property type="match status" value="1"/>
</dbReference>
<evidence type="ECO:0000259" key="4">
    <source>
        <dbReference type="PROSITE" id="PS50002"/>
    </source>
</evidence>
<dbReference type="InterPro" id="IPR001452">
    <property type="entry name" value="SH3_domain"/>
</dbReference>